<dbReference type="Proteomes" id="UP000543174">
    <property type="component" value="Unassembled WGS sequence"/>
</dbReference>
<dbReference type="RefSeq" id="WP_255255965.1">
    <property type="nucleotide sequence ID" value="NZ_CP169254.1"/>
</dbReference>
<organism evidence="2 3">
    <name type="scientific">Priestia aryabhattai</name>
    <name type="common">Bacillus aryabhattai</name>
    <dbReference type="NCBI Taxonomy" id="412384"/>
    <lineage>
        <taxon>Bacteria</taxon>
        <taxon>Bacillati</taxon>
        <taxon>Bacillota</taxon>
        <taxon>Bacilli</taxon>
        <taxon>Bacillales</taxon>
        <taxon>Bacillaceae</taxon>
        <taxon>Priestia</taxon>
    </lineage>
</organism>
<keyword evidence="1" id="KW-0812">Transmembrane</keyword>
<name>A0A7W3RCR7_PRIAR</name>
<accession>A0A7W3RCR7</accession>
<keyword evidence="3" id="KW-1185">Reference proteome</keyword>
<sequence>MELAFSLTKLAMRGLLSVIFYVPEAFSFAARKISGNSKKVPS</sequence>
<evidence type="ECO:0000313" key="2">
    <source>
        <dbReference type="EMBL" id="MBA9036977.1"/>
    </source>
</evidence>
<gene>
    <name evidence="2" type="ORF">HNP21_000066</name>
</gene>
<keyword evidence="1" id="KW-1133">Transmembrane helix</keyword>
<dbReference type="AlphaFoldDB" id="A0A7W3RCR7"/>
<feature type="transmembrane region" description="Helical" evidence="1">
    <location>
        <begin position="12"/>
        <end position="30"/>
    </location>
</feature>
<dbReference type="GeneID" id="77100984"/>
<comment type="caution">
    <text evidence="2">The sequence shown here is derived from an EMBL/GenBank/DDBJ whole genome shotgun (WGS) entry which is preliminary data.</text>
</comment>
<dbReference type="EMBL" id="JACJHT010000001">
    <property type="protein sequence ID" value="MBA9036977.1"/>
    <property type="molecule type" value="Genomic_DNA"/>
</dbReference>
<evidence type="ECO:0000256" key="1">
    <source>
        <dbReference type="SAM" id="Phobius"/>
    </source>
</evidence>
<evidence type="ECO:0000313" key="3">
    <source>
        <dbReference type="Proteomes" id="UP000543174"/>
    </source>
</evidence>
<proteinExistence type="predicted"/>
<reference evidence="2" key="1">
    <citation type="submission" date="2020-08" db="EMBL/GenBank/DDBJ databases">
        <title>Functional genomics of gut bacteria from endangered species of beetles.</title>
        <authorList>
            <person name="Carlos-Shanley C."/>
        </authorList>
    </citation>
    <scope>NUCLEOTIDE SEQUENCE [LARGE SCALE GENOMIC DNA]</scope>
    <source>
        <strain evidence="2">S00060</strain>
    </source>
</reference>
<protein>
    <submittedName>
        <fullName evidence="2">Uncharacterized protein</fullName>
    </submittedName>
</protein>
<keyword evidence="1" id="KW-0472">Membrane</keyword>